<dbReference type="GO" id="GO:0043001">
    <property type="term" value="P:Golgi to plasma membrane protein transport"/>
    <property type="evidence" value="ECO:0007669"/>
    <property type="project" value="TreeGrafter"/>
</dbReference>
<feature type="compositionally biased region" description="Basic and acidic residues" evidence="4">
    <location>
        <begin position="553"/>
        <end position="573"/>
    </location>
</feature>
<evidence type="ECO:0000313" key="6">
    <source>
        <dbReference type="EMBL" id="KAJ3052562.1"/>
    </source>
</evidence>
<keyword evidence="6" id="KW-0645">Protease</keyword>
<evidence type="ECO:0000259" key="5">
    <source>
        <dbReference type="Pfam" id="PF00004"/>
    </source>
</evidence>
<evidence type="ECO:0000313" key="7">
    <source>
        <dbReference type="Proteomes" id="UP001212841"/>
    </source>
</evidence>
<dbReference type="PROSITE" id="PS00674">
    <property type="entry name" value="AAA"/>
    <property type="match status" value="1"/>
</dbReference>
<evidence type="ECO:0000256" key="2">
    <source>
        <dbReference type="ARBA" id="ARBA00022927"/>
    </source>
</evidence>
<keyword evidence="3" id="KW-0963">Cytoplasm</keyword>
<dbReference type="GO" id="GO:0035494">
    <property type="term" value="P:SNARE complex disassembly"/>
    <property type="evidence" value="ECO:0007669"/>
    <property type="project" value="InterPro"/>
</dbReference>
<dbReference type="PANTHER" id="PTHR23078:SF2">
    <property type="entry name" value="VESICLE-FUSING ATPASE"/>
    <property type="match status" value="1"/>
</dbReference>
<dbReference type="AlphaFoldDB" id="A0AAD5X5V7"/>
<comment type="caution">
    <text evidence="6">The sequence shown here is derived from an EMBL/GenBank/DDBJ whole genome shotgun (WGS) entry which is preliminary data.</text>
</comment>
<dbReference type="GO" id="GO:0005524">
    <property type="term" value="F:ATP binding"/>
    <property type="evidence" value="ECO:0007669"/>
    <property type="project" value="UniProtKB-UniRule"/>
</dbReference>
<evidence type="ECO:0000256" key="1">
    <source>
        <dbReference type="ARBA" id="ARBA00022448"/>
    </source>
</evidence>
<dbReference type="SUPFAM" id="SSF52540">
    <property type="entry name" value="P-loop containing nucleoside triphosphate hydrolases"/>
    <property type="match status" value="1"/>
</dbReference>
<feature type="domain" description="ATPase AAA-type core" evidence="5">
    <location>
        <begin position="108"/>
        <end position="246"/>
    </location>
</feature>
<dbReference type="InterPro" id="IPR027417">
    <property type="entry name" value="P-loop_NTPase"/>
</dbReference>
<dbReference type="InterPro" id="IPR003959">
    <property type="entry name" value="ATPase_AAA_core"/>
</dbReference>
<dbReference type="GO" id="GO:0005795">
    <property type="term" value="C:Golgi stack"/>
    <property type="evidence" value="ECO:0007669"/>
    <property type="project" value="TreeGrafter"/>
</dbReference>
<dbReference type="Gene3D" id="3.40.50.300">
    <property type="entry name" value="P-loop containing nucleotide triphosphate hydrolases"/>
    <property type="match status" value="1"/>
</dbReference>
<keyword evidence="6" id="KW-0482">Metalloprotease</keyword>
<dbReference type="InterPro" id="IPR039812">
    <property type="entry name" value="Vesicle-fus_ATPase"/>
</dbReference>
<keyword evidence="3" id="KW-0378">Hydrolase</keyword>
<keyword evidence="3" id="KW-0067">ATP-binding</keyword>
<feature type="region of interest" description="Disordered" evidence="4">
    <location>
        <begin position="657"/>
        <end position="696"/>
    </location>
</feature>
<keyword evidence="2 3" id="KW-0653">Protein transport</keyword>
<name>A0AAD5X5V7_9FUNG</name>
<proteinExistence type="inferred from homology"/>
<feature type="compositionally biased region" description="Basic and acidic residues" evidence="4">
    <location>
        <begin position="580"/>
        <end position="593"/>
    </location>
</feature>
<organism evidence="6 7">
    <name type="scientific">Rhizophlyctis rosea</name>
    <dbReference type="NCBI Taxonomy" id="64517"/>
    <lineage>
        <taxon>Eukaryota</taxon>
        <taxon>Fungi</taxon>
        <taxon>Fungi incertae sedis</taxon>
        <taxon>Chytridiomycota</taxon>
        <taxon>Chytridiomycota incertae sedis</taxon>
        <taxon>Chytridiomycetes</taxon>
        <taxon>Rhizophlyctidales</taxon>
        <taxon>Rhizophlyctidaceae</taxon>
        <taxon>Rhizophlyctis</taxon>
    </lineage>
</organism>
<feature type="compositionally biased region" description="Basic and acidic residues" evidence="4">
    <location>
        <begin position="657"/>
        <end position="690"/>
    </location>
</feature>
<dbReference type="Pfam" id="PF00004">
    <property type="entry name" value="AAA"/>
    <property type="match status" value="1"/>
</dbReference>
<keyword evidence="7" id="KW-1185">Reference proteome</keyword>
<gene>
    <name evidence="6" type="primary">FTSH4</name>
    <name evidence="6" type="ORF">HK097_006060</name>
</gene>
<accession>A0AAD5X5V7</accession>
<evidence type="ECO:0000256" key="3">
    <source>
        <dbReference type="RuleBase" id="RU367045"/>
    </source>
</evidence>
<dbReference type="InterPro" id="IPR003960">
    <property type="entry name" value="ATPase_AAA_CS"/>
</dbReference>
<dbReference type="Proteomes" id="UP001212841">
    <property type="component" value="Unassembled WGS sequence"/>
</dbReference>
<comment type="subcellular location">
    <subcellularLocation>
        <location evidence="3">Cytoplasm</location>
    </subcellularLocation>
</comment>
<feature type="compositionally biased region" description="Polar residues" evidence="4">
    <location>
        <begin position="542"/>
        <end position="552"/>
    </location>
</feature>
<dbReference type="GO" id="GO:0016887">
    <property type="term" value="F:ATP hydrolysis activity"/>
    <property type="evidence" value="ECO:0007669"/>
    <property type="project" value="InterPro"/>
</dbReference>
<feature type="region of interest" description="Disordered" evidence="4">
    <location>
        <begin position="530"/>
        <end position="593"/>
    </location>
</feature>
<reference evidence="6" key="1">
    <citation type="submission" date="2020-05" db="EMBL/GenBank/DDBJ databases">
        <title>Phylogenomic resolution of chytrid fungi.</title>
        <authorList>
            <person name="Stajich J.E."/>
            <person name="Amses K."/>
            <person name="Simmons R."/>
            <person name="Seto K."/>
            <person name="Myers J."/>
            <person name="Bonds A."/>
            <person name="Quandt C.A."/>
            <person name="Barry K."/>
            <person name="Liu P."/>
            <person name="Grigoriev I."/>
            <person name="Longcore J.E."/>
            <person name="James T.Y."/>
        </authorList>
    </citation>
    <scope>NUCLEOTIDE SEQUENCE</scope>
    <source>
        <strain evidence="6">JEL0318</strain>
    </source>
</reference>
<dbReference type="CDD" id="cd19481">
    <property type="entry name" value="RecA-like_protease"/>
    <property type="match status" value="1"/>
</dbReference>
<dbReference type="GO" id="GO:0006891">
    <property type="term" value="P:intra-Golgi vesicle-mediated transport"/>
    <property type="evidence" value="ECO:0007669"/>
    <property type="project" value="TreeGrafter"/>
</dbReference>
<dbReference type="PANTHER" id="PTHR23078">
    <property type="entry name" value="VESICULAR-FUSION PROTEIN NSF"/>
    <property type="match status" value="1"/>
</dbReference>
<keyword evidence="1 3" id="KW-0813">Transport</keyword>
<keyword evidence="3" id="KW-0931">ER-Golgi transport</keyword>
<evidence type="ECO:0000256" key="4">
    <source>
        <dbReference type="SAM" id="MobiDB-lite"/>
    </source>
</evidence>
<keyword evidence="3" id="KW-0547">Nucleotide-binding</keyword>
<comment type="similarity">
    <text evidence="3">Belongs to the AAA ATPase family.</text>
</comment>
<dbReference type="EMBL" id="JADGJD010000284">
    <property type="protein sequence ID" value="KAJ3052562.1"/>
    <property type="molecule type" value="Genomic_DNA"/>
</dbReference>
<dbReference type="GO" id="GO:0008237">
    <property type="term" value="F:metallopeptidase activity"/>
    <property type="evidence" value="ECO:0007669"/>
    <property type="project" value="UniProtKB-KW"/>
</dbReference>
<sequence>MRERGESDNRLVRTLFTTAPDNINFDVDAEERRIIEVEVAKDGPKHPESVATELSEEFVEELKTRAAKLRQEFQDSKENVFVRIIDECIRPWTLSPELPRGARQCRRILLYGPPGNGKTHFVLERLLHKEKGLNLVRTNDVFTSAGRFMKGIQGESQAAIRTEASKCLEDRSKLYVMVLDETDTAAGDRSQNAHQPSKSDITNELLNIIGNPEFWNLIVIAMTNYPEKLDEAFTRSGRVEAHYFLPSLTLPGRQQLFYKFMSEILNALYDLPANRRFDGNAVRRFMEESLDPEGLTLATFFYTRCINFTTAQFLKVIYDTSTRLGLEKTEEVPENNLTILDTMLSTAHDCVRKYLATSNEANLAWNRMEQTIDESNMSRAAFLDYDSKVLSELRAHDAKVGGHFAFTGSPTGRFIFSMATRKPELLMEMTLPVSLPLPATQHIAIPVNRPVPNENLLVQSLQSLNYARKYDFITVISNETIQAEHTSQFQKEIVKRYKEAETQAEDGLRGLMIFMVDECAGYIAKVTAKHTQTSIQRKRAETQTTHNQNRQLETGERKAKDTTDSRKDFERHSTSTLTDQTKRAPGDDFNNHPMEDMTILMRRVTGRQFHENFDVDQYREGVANAQEKENAVLKAFKMPEKPKTTEDPAQSVWQDVAKGDGTKEDSKKTQLQSSKDDTHAVDDKTTDGTRSDVSGDATVRVQADAQVRTGFRWVNSKISVDSSTNRSSNESGGSTEKIVALNGSVIQHSKLTNAESKQVLEQDVSETMRQEESTQVDEFQRQGISVALMQFARTRMNNFDLRKGPDMLFFVRSNAVLETLAANIDWGHIRPDPSMIHYSKEQDEKVLRPWITTQCFTKSEENKDIWNSLGRASKYTTELRIDIVEGFQGHDLKFVNGELRNLRRLTVCGVSTRNSDIPIVVREVFGEVLRF</sequence>
<protein>
    <recommendedName>
        <fullName evidence="3">Vesicular-fusion protein SEC18</fullName>
    </recommendedName>
</protein>
<comment type="function">
    <text evidence="3">Required for vesicle-mediated transport. Catalyzes the fusion of transport vesicles within the Golgi cisternae. Is also required for transport from the endoplasmic reticulum to the Golgi stack. Seems to function as a fusion protein required for the delivery of cargo proteins to all compartments of the Golgi stack independent of vesicle origin.</text>
</comment>